<evidence type="ECO:0000256" key="1">
    <source>
        <dbReference type="ARBA" id="ARBA00004141"/>
    </source>
</evidence>
<dbReference type="SUPFAM" id="SSF52540">
    <property type="entry name" value="P-loop containing nucleoside triphosphate hydrolases"/>
    <property type="match status" value="2"/>
</dbReference>
<keyword evidence="3" id="KW-0547">Nucleotide-binding</keyword>
<keyword evidence="2 7" id="KW-0812">Transmembrane</keyword>
<evidence type="ECO:0000313" key="11">
    <source>
        <dbReference type="Proteomes" id="UP000235315"/>
    </source>
</evidence>
<dbReference type="Gene3D" id="3.40.1710.10">
    <property type="entry name" value="abc type-2 transporter like domain"/>
    <property type="match status" value="1"/>
</dbReference>
<feature type="transmembrane region" description="Helical" evidence="7">
    <location>
        <begin position="712"/>
        <end position="735"/>
    </location>
</feature>
<dbReference type="InterPro" id="IPR017871">
    <property type="entry name" value="ABC_transporter-like_CS"/>
</dbReference>
<evidence type="ECO:0000256" key="7">
    <source>
        <dbReference type="SAM" id="Phobius"/>
    </source>
</evidence>
<sequence length="907" mass="99169">MSTALGEALHASGIEHRYGQQVALSDIAFSLPIGTRCGLIGPDGAGKSSLLGLIAGVKKLQHGQLDVLGASIDDRRHRNTLYRRIAFMPQGLGGNLYPDLSIRENIRFFGTLFGLSRTDCEQRMGTLLLATDLQRFADRPAGKLSGGMKQKLGLCCALIHEPDLLILDEPTTGVDPLSRRRFWELIEDVRRQRPQLTLLVATAYMEEAEQFEHCLMLDNGRLIAKGLSAELAKVTPDGKLDSAFTHFQGDSGRDTELLVIPPRNAGTADIAIEAHDLTLRFGDFTAVDNVSFAIGRGEIFGFLGSNGCGKTTTMKVLTGLIPASEGSARLLGNPVNAKDLATRKRVGFMSQSFSLYGELSVRQNLELHAKLFDLPTTDSRQRIDELIQRFNLQALADQPSGALPLGLRQRLSLAVAVLHRPEVLILDEPTSGVDPAARDDFWRLLIELSREQGVTIFLSTHFMNEAQRCDRISLMHAGKVLACDTPAALQVQFNGQTLEAAFVTCLEKAQGEAQQDAAPVTLDSADAPRDRRGLSLGRLWAVASREGKELLRDKVRMAFALLGALFMMVVFGFGISLDVEKLAFAVYDQDQSPQSRAYLEAFRSSRYFEEQPIIRDAKELHRRLQRSEIKLALEIPPGFGRDLYAGRQPTVGAWLDGGIPFRAETSRNYVQAVHQANLEQLAEFSSRAPTRQPGATLETRFRYNQDVVSVNAIGPGVMALILAFIPAMLTALGIVREKELGSITNFYATPLTRLEFLLGKQVPYLAVSLINLALLTAMNRWLFGVPFKGSGLTLAVGGLLYVLATTSMGMLISAFTRTQIAAILGTMIITSLPTIQFSGLIVPRSSLDGAASVMGQLFPAGYFLDIAVGTFTKALDLRQLWPQCLALGGFFLGFTGLSLIMLKKQEA</sequence>
<dbReference type="InterPro" id="IPR003593">
    <property type="entry name" value="AAA+_ATPase"/>
</dbReference>
<dbReference type="SMART" id="SM00382">
    <property type="entry name" value="AAA"/>
    <property type="match status" value="2"/>
</dbReference>
<dbReference type="Gene3D" id="3.40.50.300">
    <property type="entry name" value="P-loop containing nucleotide triphosphate hydrolases"/>
    <property type="match status" value="2"/>
</dbReference>
<dbReference type="InterPro" id="IPR047817">
    <property type="entry name" value="ABC2_TM_bact-type"/>
</dbReference>
<reference evidence="10 11" key="1">
    <citation type="submission" date="2018-01" db="EMBL/GenBank/DDBJ databases">
        <title>Tropical forage species Digitaria eriantha prevents oxidative stress under low temperature conditions by the incorporation of polyhydroxybutyrate-producing endophytic bacteria.</title>
        <authorList>
            <person name="Stritzler M."/>
            <person name="Ayub N."/>
        </authorList>
    </citation>
    <scope>NUCLEOTIDE SEQUENCE [LARGE SCALE GENOMIC DNA]</scope>
    <source>
        <strain evidence="10 11">FR1</strain>
    </source>
</reference>
<feature type="transmembrane region" description="Helical" evidence="7">
    <location>
        <begin position="822"/>
        <end position="842"/>
    </location>
</feature>
<dbReference type="RefSeq" id="WP_014340783.1">
    <property type="nucleotide sequence ID" value="NC_016830.1"/>
</dbReference>
<dbReference type="GO" id="GO:0005524">
    <property type="term" value="F:ATP binding"/>
    <property type="evidence" value="ECO:0007669"/>
    <property type="project" value="UniProtKB-KW"/>
</dbReference>
<dbReference type="PANTHER" id="PTHR43038">
    <property type="entry name" value="ATP-BINDING CASSETTE, SUB-FAMILY H, MEMBER 1"/>
    <property type="match status" value="1"/>
</dbReference>
<dbReference type="PANTHER" id="PTHR43038:SF4">
    <property type="entry name" value="RIBOSOME-ASSOCIATED ATPASE"/>
    <property type="match status" value="1"/>
</dbReference>
<evidence type="ECO:0000256" key="4">
    <source>
        <dbReference type="ARBA" id="ARBA00022840"/>
    </source>
</evidence>
<keyword evidence="11" id="KW-1185">Reference proteome</keyword>
<evidence type="ECO:0000256" key="3">
    <source>
        <dbReference type="ARBA" id="ARBA00022741"/>
    </source>
</evidence>
<dbReference type="InterPro" id="IPR027417">
    <property type="entry name" value="P-loop_NTPase"/>
</dbReference>
<dbReference type="InterPro" id="IPR003439">
    <property type="entry name" value="ABC_transporter-like_ATP-bd"/>
</dbReference>
<gene>
    <name evidence="10" type="ORF">C1C98_30245</name>
</gene>
<dbReference type="InterPro" id="IPR047651">
    <property type="entry name" value="ABC2_perm_RbbA"/>
</dbReference>
<dbReference type="EMBL" id="CP025738">
    <property type="protein sequence ID" value="AUO49422.1"/>
    <property type="molecule type" value="Genomic_DNA"/>
</dbReference>
<evidence type="ECO:0000313" key="10">
    <source>
        <dbReference type="EMBL" id="AUO49422.1"/>
    </source>
</evidence>
<proteinExistence type="predicted"/>
<protein>
    <submittedName>
        <fullName evidence="10">Spermidine/putrescine ABC transporter ATP-binding protein PotA</fullName>
    </submittedName>
</protein>
<evidence type="ECO:0000259" key="8">
    <source>
        <dbReference type="PROSITE" id="PS50893"/>
    </source>
</evidence>
<dbReference type="Pfam" id="PF12698">
    <property type="entry name" value="ABC2_membrane_3"/>
    <property type="match status" value="1"/>
</dbReference>
<dbReference type="PROSITE" id="PS51012">
    <property type="entry name" value="ABC_TM2"/>
    <property type="match status" value="1"/>
</dbReference>
<keyword evidence="6 7" id="KW-0472">Membrane</keyword>
<feature type="transmembrane region" description="Helical" evidence="7">
    <location>
        <begin position="880"/>
        <end position="902"/>
    </location>
</feature>
<keyword evidence="5 7" id="KW-1133">Transmembrane helix</keyword>
<dbReference type="CDD" id="cd03230">
    <property type="entry name" value="ABC_DR_subfamily_A"/>
    <property type="match status" value="2"/>
</dbReference>
<dbReference type="PROSITE" id="PS00211">
    <property type="entry name" value="ABC_TRANSPORTER_1"/>
    <property type="match status" value="1"/>
</dbReference>
<evidence type="ECO:0000256" key="5">
    <source>
        <dbReference type="ARBA" id="ARBA00022989"/>
    </source>
</evidence>
<feature type="domain" description="ABC transmembrane type-2" evidence="9">
    <location>
        <begin position="667"/>
        <end position="905"/>
    </location>
</feature>
<name>A0ABM6R7E4_PSEO1</name>
<organism evidence="10 11">
    <name type="scientific">Pseudomonas ogarae (strain DSM 112162 / CECT 30235 / F113)</name>
    <dbReference type="NCBI Taxonomy" id="1114970"/>
    <lineage>
        <taxon>Bacteria</taxon>
        <taxon>Pseudomonadati</taxon>
        <taxon>Pseudomonadota</taxon>
        <taxon>Gammaproteobacteria</taxon>
        <taxon>Pseudomonadales</taxon>
        <taxon>Pseudomonadaceae</taxon>
        <taxon>Pseudomonas</taxon>
    </lineage>
</organism>
<keyword evidence="4 10" id="KW-0067">ATP-binding</keyword>
<dbReference type="Proteomes" id="UP000235315">
    <property type="component" value="Chromosome"/>
</dbReference>
<feature type="domain" description="ABC transporter" evidence="8">
    <location>
        <begin position="272"/>
        <end position="502"/>
    </location>
</feature>
<dbReference type="InterPro" id="IPR013525">
    <property type="entry name" value="ABC2_TM"/>
</dbReference>
<comment type="subcellular location">
    <subcellularLocation>
        <location evidence="1">Membrane</location>
        <topology evidence="1">Multi-pass membrane protein</topology>
    </subcellularLocation>
</comment>
<evidence type="ECO:0000259" key="9">
    <source>
        <dbReference type="PROSITE" id="PS51012"/>
    </source>
</evidence>
<feature type="transmembrane region" description="Helical" evidence="7">
    <location>
        <begin position="794"/>
        <end position="815"/>
    </location>
</feature>
<dbReference type="NCBIfam" id="NF033858">
    <property type="entry name" value="ABC2_perm_RbbA"/>
    <property type="match status" value="1"/>
</dbReference>
<feature type="domain" description="ABC transporter" evidence="8">
    <location>
        <begin position="9"/>
        <end position="244"/>
    </location>
</feature>
<accession>A0ABM6R7E4</accession>
<evidence type="ECO:0000256" key="2">
    <source>
        <dbReference type="ARBA" id="ARBA00022692"/>
    </source>
</evidence>
<dbReference type="Pfam" id="PF00005">
    <property type="entry name" value="ABC_tran"/>
    <property type="match status" value="2"/>
</dbReference>
<evidence type="ECO:0000256" key="6">
    <source>
        <dbReference type="ARBA" id="ARBA00023136"/>
    </source>
</evidence>
<dbReference type="PROSITE" id="PS50893">
    <property type="entry name" value="ABC_TRANSPORTER_2"/>
    <property type="match status" value="2"/>
</dbReference>
<feature type="transmembrane region" description="Helical" evidence="7">
    <location>
        <begin position="558"/>
        <end position="577"/>
    </location>
</feature>